<dbReference type="Proteomes" id="UP000002696">
    <property type="component" value="Chromosome"/>
</dbReference>
<gene>
    <name evidence="5" type="primary">ppa</name>
    <name evidence="6" type="ordered locus">Bresu_0752</name>
</gene>
<evidence type="ECO:0000256" key="4">
    <source>
        <dbReference type="ARBA" id="ARBA00022842"/>
    </source>
</evidence>
<feature type="binding site" evidence="5">
    <location>
        <position position="71"/>
    </location>
    <ligand>
        <name>Mg(2+)</name>
        <dbReference type="ChEBI" id="CHEBI:18420"/>
        <label>1</label>
    </ligand>
</feature>
<organism evidence="6 7">
    <name type="scientific">Brevundimonas subvibrioides (strain ATCC 15264 / DSM 4735 / LMG 14903 / NBRC 16000 / CB 81)</name>
    <name type="common">Caulobacter subvibrioides</name>
    <dbReference type="NCBI Taxonomy" id="633149"/>
    <lineage>
        <taxon>Bacteria</taxon>
        <taxon>Pseudomonadati</taxon>
        <taxon>Pseudomonadota</taxon>
        <taxon>Alphaproteobacteria</taxon>
        <taxon>Caulobacterales</taxon>
        <taxon>Caulobacteraceae</taxon>
        <taxon>Brevundimonas</taxon>
    </lineage>
</organism>
<dbReference type="eggNOG" id="COG0221">
    <property type="taxonomic scope" value="Bacteria"/>
</dbReference>
<dbReference type="STRING" id="633149.Bresu_0752"/>
<dbReference type="GO" id="GO:0006796">
    <property type="term" value="P:phosphate-containing compound metabolic process"/>
    <property type="evidence" value="ECO:0007669"/>
    <property type="project" value="InterPro"/>
</dbReference>
<comment type="subcellular location">
    <subcellularLocation>
        <location evidence="5">Cytoplasm</location>
    </subcellularLocation>
</comment>
<keyword evidence="2 5" id="KW-0479">Metal-binding</keyword>
<feature type="binding site" evidence="5">
    <location>
        <position position="30"/>
    </location>
    <ligand>
        <name>substrate</name>
    </ligand>
</feature>
<feature type="binding site" evidence="5">
    <location>
        <position position="103"/>
    </location>
    <ligand>
        <name>Mg(2+)</name>
        <dbReference type="ChEBI" id="CHEBI:18420"/>
        <label>1</label>
    </ligand>
</feature>
<dbReference type="EMBL" id="CP002102">
    <property type="protein sequence ID" value="ADL00067.1"/>
    <property type="molecule type" value="Genomic_DNA"/>
</dbReference>
<dbReference type="KEGG" id="bsb:Bresu_0752"/>
<dbReference type="CDD" id="cd00412">
    <property type="entry name" value="pyrophosphatase"/>
    <property type="match status" value="1"/>
</dbReference>
<evidence type="ECO:0000256" key="1">
    <source>
        <dbReference type="ARBA" id="ARBA00001946"/>
    </source>
</evidence>
<feature type="binding site" evidence="5">
    <location>
        <position position="56"/>
    </location>
    <ligand>
        <name>substrate</name>
    </ligand>
</feature>
<keyword evidence="4 5" id="KW-0460">Magnesium</keyword>
<dbReference type="BioCyc" id="BSUB633149:G1GM8-752-MONOMER"/>
<feature type="binding site" evidence="5">
    <location>
        <position position="66"/>
    </location>
    <ligand>
        <name>Mg(2+)</name>
        <dbReference type="ChEBI" id="CHEBI:18420"/>
        <label>1</label>
    </ligand>
</feature>
<dbReference type="GO" id="GO:0000287">
    <property type="term" value="F:magnesium ion binding"/>
    <property type="evidence" value="ECO:0007669"/>
    <property type="project" value="UniProtKB-UniRule"/>
</dbReference>
<dbReference type="PANTHER" id="PTHR10286">
    <property type="entry name" value="INORGANIC PYROPHOSPHATASE"/>
    <property type="match status" value="1"/>
</dbReference>
<keyword evidence="7" id="KW-1185">Reference proteome</keyword>
<dbReference type="NCBIfam" id="NF002317">
    <property type="entry name" value="PRK01250.1"/>
    <property type="match status" value="1"/>
</dbReference>
<dbReference type="InterPro" id="IPR008162">
    <property type="entry name" value="Pyrophosphatase"/>
</dbReference>
<keyword evidence="5" id="KW-0963">Cytoplasm</keyword>
<evidence type="ECO:0000313" key="7">
    <source>
        <dbReference type="Proteomes" id="UP000002696"/>
    </source>
</evidence>
<evidence type="ECO:0000256" key="5">
    <source>
        <dbReference type="HAMAP-Rule" id="MF_00209"/>
    </source>
</evidence>
<dbReference type="AlphaFoldDB" id="D9QLY3"/>
<dbReference type="SUPFAM" id="SSF50324">
    <property type="entry name" value="Inorganic pyrophosphatase"/>
    <property type="match status" value="1"/>
</dbReference>
<dbReference type="InParanoid" id="D9QLY3"/>
<keyword evidence="3 5" id="KW-0378">Hydrolase</keyword>
<evidence type="ECO:0000256" key="3">
    <source>
        <dbReference type="ARBA" id="ARBA00022801"/>
    </source>
</evidence>
<dbReference type="InterPro" id="IPR036649">
    <property type="entry name" value="Pyrophosphatase_sf"/>
</dbReference>
<feature type="binding site" evidence="5">
    <location>
        <position position="44"/>
    </location>
    <ligand>
        <name>substrate</name>
    </ligand>
</feature>
<accession>D9QLY3</accession>
<feature type="binding site" evidence="5">
    <location>
        <position position="142"/>
    </location>
    <ligand>
        <name>substrate</name>
    </ligand>
</feature>
<dbReference type="OrthoDB" id="5187599at2"/>
<reference evidence="7" key="1">
    <citation type="journal article" date="2011" name="J. Bacteriol.">
        <title>Genome sequences of eight morphologically diverse alphaproteobacteria.</title>
        <authorList>
            <consortium name="US DOE Joint Genome Institute"/>
            <person name="Brown P.J."/>
            <person name="Kysela D.T."/>
            <person name="Buechlein A."/>
            <person name="Hemmerich C."/>
            <person name="Brun Y.V."/>
        </authorList>
    </citation>
    <scope>NUCLEOTIDE SEQUENCE [LARGE SCALE GENOMIC DNA]</scope>
    <source>
        <strain evidence="7">ATCC 15264 / DSM 4735 / LMG 14903 / NBRC 16000 / CB 81</strain>
    </source>
</reference>
<sequence>MNLDAIPVGPNPPWDINVVIEIPQGGLPVKYEMDKASGALFVDRFLHTSMYYPGNYGFIPHTLSDDGDPCDVIVLNPTPVVPGCIIRSRPIGVLKMVDEAGGDEKILAVPVDKLNPYYTDIASYRQLPTILVEQIEHFFSRYKDLEKGKSVTVKGWGDAGEAAELIAIGMRAHEDAQAEKAAKAKGKAANAA</sequence>
<comment type="function">
    <text evidence="5">Catalyzes the hydrolysis of inorganic pyrophosphate (PPi) forming two phosphate ions.</text>
</comment>
<dbReference type="GO" id="GO:0004427">
    <property type="term" value="F:inorganic diphosphate phosphatase activity"/>
    <property type="evidence" value="ECO:0007669"/>
    <property type="project" value="UniProtKB-UniRule"/>
</dbReference>
<dbReference type="RefSeq" id="WP_013268170.1">
    <property type="nucleotide sequence ID" value="NC_014375.1"/>
</dbReference>
<dbReference type="EC" id="3.6.1.1" evidence="5"/>
<dbReference type="Gene3D" id="3.90.80.10">
    <property type="entry name" value="Inorganic pyrophosphatase"/>
    <property type="match status" value="1"/>
</dbReference>
<evidence type="ECO:0000256" key="2">
    <source>
        <dbReference type="ARBA" id="ARBA00022723"/>
    </source>
</evidence>
<dbReference type="GO" id="GO:0005737">
    <property type="term" value="C:cytoplasm"/>
    <property type="evidence" value="ECO:0007669"/>
    <property type="project" value="UniProtKB-SubCell"/>
</dbReference>
<comment type="subunit">
    <text evidence="5">Homohexamer.</text>
</comment>
<dbReference type="Pfam" id="PF00719">
    <property type="entry name" value="Pyrophosphatase"/>
    <property type="match status" value="1"/>
</dbReference>
<comment type="similarity">
    <text evidence="5">Belongs to the PPase family.</text>
</comment>
<comment type="cofactor">
    <cofactor evidence="1 5">
        <name>Mg(2+)</name>
        <dbReference type="ChEBI" id="CHEBI:18420"/>
    </cofactor>
</comment>
<protein>
    <recommendedName>
        <fullName evidence="5">Inorganic pyrophosphatase</fullName>
        <ecNumber evidence="5">3.6.1.1</ecNumber>
    </recommendedName>
    <alternativeName>
        <fullName evidence="5">Pyrophosphate phospho-hydrolase</fullName>
        <shortName evidence="5">PPase</shortName>
    </alternativeName>
</protein>
<comment type="catalytic activity">
    <reaction evidence="5">
        <text>diphosphate + H2O = 2 phosphate + H(+)</text>
        <dbReference type="Rhea" id="RHEA:24576"/>
        <dbReference type="ChEBI" id="CHEBI:15377"/>
        <dbReference type="ChEBI" id="CHEBI:15378"/>
        <dbReference type="ChEBI" id="CHEBI:33019"/>
        <dbReference type="ChEBI" id="CHEBI:43474"/>
        <dbReference type="EC" id="3.6.1.1"/>
    </reaction>
</comment>
<feature type="binding site" evidence="5">
    <location>
        <position position="71"/>
    </location>
    <ligand>
        <name>Mg(2+)</name>
        <dbReference type="ChEBI" id="CHEBI:18420"/>
        <label>2</label>
    </ligand>
</feature>
<proteinExistence type="inferred from homology"/>
<dbReference type="HOGENOM" id="CLU_073198_1_0_5"/>
<name>D9QLY3_BRESC</name>
<dbReference type="HAMAP" id="MF_00209">
    <property type="entry name" value="Inorganic_PPase"/>
    <property type="match status" value="1"/>
</dbReference>
<dbReference type="FunCoup" id="D9QLY3">
    <property type="interactions" value="374"/>
</dbReference>
<evidence type="ECO:0000313" key="6">
    <source>
        <dbReference type="EMBL" id="ADL00067.1"/>
    </source>
</evidence>